<evidence type="ECO:0000256" key="8">
    <source>
        <dbReference type="SAM" id="Coils"/>
    </source>
</evidence>
<dbReference type="PANTHER" id="PTHR30460">
    <property type="entry name" value="MODERATE CONDUCTANCE MECHANOSENSITIVE CHANNEL YBIO"/>
    <property type="match status" value="1"/>
</dbReference>
<keyword evidence="6 9" id="KW-0472">Membrane</keyword>
<evidence type="ECO:0000259" key="10">
    <source>
        <dbReference type="Pfam" id="PF00924"/>
    </source>
</evidence>
<dbReference type="Pfam" id="PF00924">
    <property type="entry name" value="MS_channel_2nd"/>
    <property type="match status" value="1"/>
</dbReference>
<sequence>MEWDSWGEALRGWFSNEWVWSNIGWSVIRIVLILVLGRLTVYIATKTIADSIMERKSSRLAIQTRRIRTVGKLFSNIVTYVVYFVAGLLILAEFNVNLGPLLAGAGVVGLAIGFGAQSLVKDVITGFFIVVEDQFAIGDVVQTGTFKGTVEMIGMRSTRLKSWTGEVHIIPNGMINEVTNFSLNNSMAVIDISVAYEENIDQAERVIREAVEEVEDVEMVRLPEVLGVHSLGPSEVVIRIIAECRPNTQAAITRKLYAHVKKALDSRGIEIPYPKVVTYHRNGEGGVQNGA</sequence>
<proteinExistence type="inferred from homology"/>
<dbReference type="InterPro" id="IPR045276">
    <property type="entry name" value="YbiO_bact"/>
</dbReference>
<evidence type="ECO:0000256" key="4">
    <source>
        <dbReference type="ARBA" id="ARBA00022692"/>
    </source>
</evidence>
<dbReference type="Gene3D" id="1.10.287.1260">
    <property type="match status" value="1"/>
</dbReference>
<dbReference type="Gene3D" id="2.30.30.60">
    <property type="match status" value="1"/>
</dbReference>
<keyword evidence="4 9" id="KW-0812">Transmembrane</keyword>
<evidence type="ECO:0000256" key="5">
    <source>
        <dbReference type="ARBA" id="ARBA00022989"/>
    </source>
</evidence>
<dbReference type="InterPro" id="IPR006685">
    <property type="entry name" value="MscS_channel_2nd"/>
</dbReference>
<evidence type="ECO:0000256" key="3">
    <source>
        <dbReference type="ARBA" id="ARBA00022475"/>
    </source>
</evidence>
<dbReference type="InterPro" id="IPR010920">
    <property type="entry name" value="LSM_dom_sf"/>
</dbReference>
<accession>A0A927GTN0</accession>
<dbReference type="GO" id="GO:0008381">
    <property type="term" value="F:mechanosensitive monoatomic ion channel activity"/>
    <property type="evidence" value="ECO:0007669"/>
    <property type="project" value="InterPro"/>
</dbReference>
<dbReference type="SUPFAM" id="SSF50182">
    <property type="entry name" value="Sm-like ribonucleoproteins"/>
    <property type="match status" value="1"/>
</dbReference>
<feature type="domain" description="Mechanosensitive ion channel MscS" evidence="10">
    <location>
        <begin position="119"/>
        <end position="182"/>
    </location>
</feature>
<feature type="transmembrane region" description="Helical" evidence="9">
    <location>
        <begin position="98"/>
        <end position="120"/>
    </location>
</feature>
<feature type="domain" description="Mechanosensitive ion channel transmembrane helices 2/3" evidence="12">
    <location>
        <begin position="76"/>
        <end position="117"/>
    </location>
</feature>
<reference evidence="13" key="1">
    <citation type="submission" date="2020-09" db="EMBL/GenBank/DDBJ databases">
        <title>A novel bacterium of genus Paenibacillus, isolated from South China Sea.</title>
        <authorList>
            <person name="Huang H."/>
            <person name="Mo K."/>
            <person name="Hu Y."/>
        </authorList>
    </citation>
    <scope>NUCLEOTIDE SEQUENCE</scope>
    <source>
        <strain evidence="13">IB182496</strain>
    </source>
</reference>
<evidence type="ECO:0000259" key="12">
    <source>
        <dbReference type="Pfam" id="PF21088"/>
    </source>
</evidence>
<dbReference type="FunFam" id="2.30.30.60:FF:000001">
    <property type="entry name" value="MscS Mechanosensitive ion channel"/>
    <property type="match status" value="1"/>
</dbReference>
<comment type="subcellular location">
    <subcellularLocation>
        <location evidence="1">Cell membrane</location>
        <topology evidence="1">Multi-pass membrane protein</topology>
    </subcellularLocation>
</comment>
<feature type="transmembrane region" description="Helical" evidence="9">
    <location>
        <begin position="70"/>
        <end position="92"/>
    </location>
</feature>
<evidence type="ECO:0000256" key="7">
    <source>
        <dbReference type="ARBA" id="ARBA00059688"/>
    </source>
</evidence>
<feature type="domain" description="Mechanosensitive ion channel MscS C-terminal" evidence="11">
    <location>
        <begin position="189"/>
        <end position="271"/>
    </location>
</feature>
<dbReference type="SUPFAM" id="SSF82689">
    <property type="entry name" value="Mechanosensitive channel protein MscS (YggB), C-terminal domain"/>
    <property type="match status" value="1"/>
</dbReference>
<dbReference type="InterPro" id="IPR049278">
    <property type="entry name" value="MS_channel_C"/>
</dbReference>
<dbReference type="InterPro" id="IPR023408">
    <property type="entry name" value="MscS_beta-dom_sf"/>
</dbReference>
<dbReference type="InterPro" id="IPR049142">
    <property type="entry name" value="MS_channel_1st"/>
</dbReference>
<dbReference type="Pfam" id="PF21082">
    <property type="entry name" value="MS_channel_3rd"/>
    <property type="match status" value="1"/>
</dbReference>
<dbReference type="InterPro" id="IPR011014">
    <property type="entry name" value="MscS_channel_TM-2"/>
</dbReference>
<dbReference type="PANTHER" id="PTHR30460:SF0">
    <property type="entry name" value="MODERATE CONDUCTANCE MECHANOSENSITIVE CHANNEL YBIO"/>
    <property type="match status" value="1"/>
</dbReference>
<comment type="caution">
    <text evidence="13">The sequence shown here is derived from an EMBL/GenBank/DDBJ whole genome shotgun (WGS) entry which is preliminary data.</text>
</comment>
<gene>
    <name evidence="13" type="ORF">IDH44_22670</name>
</gene>
<evidence type="ECO:0000256" key="9">
    <source>
        <dbReference type="SAM" id="Phobius"/>
    </source>
</evidence>
<dbReference type="FunFam" id="1.10.287.1260:FF:000005">
    <property type="entry name" value="Mechanosensitive ion channel family protein"/>
    <property type="match status" value="1"/>
</dbReference>
<dbReference type="EMBL" id="JACXIZ010000049">
    <property type="protein sequence ID" value="MBD2848009.1"/>
    <property type="molecule type" value="Genomic_DNA"/>
</dbReference>
<keyword evidence="3" id="KW-1003">Cell membrane</keyword>
<keyword evidence="14" id="KW-1185">Reference proteome</keyword>
<dbReference type="GO" id="GO:0005886">
    <property type="term" value="C:plasma membrane"/>
    <property type="evidence" value="ECO:0007669"/>
    <property type="project" value="UniProtKB-SubCell"/>
</dbReference>
<dbReference type="SUPFAM" id="SSF82861">
    <property type="entry name" value="Mechanosensitive channel protein MscS (YggB), transmembrane region"/>
    <property type="match status" value="1"/>
</dbReference>
<feature type="transmembrane region" description="Helical" evidence="9">
    <location>
        <begin position="23"/>
        <end position="49"/>
    </location>
</feature>
<dbReference type="Proteomes" id="UP000621560">
    <property type="component" value="Unassembled WGS sequence"/>
</dbReference>
<organism evidence="13 14">
    <name type="scientific">Paenibacillus sabuli</name>
    <dbReference type="NCBI Taxonomy" id="2772509"/>
    <lineage>
        <taxon>Bacteria</taxon>
        <taxon>Bacillati</taxon>
        <taxon>Bacillota</taxon>
        <taxon>Bacilli</taxon>
        <taxon>Bacillales</taxon>
        <taxon>Paenibacillaceae</taxon>
        <taxon>Paenibacillus</taxon>
    </lineage>
</organism>
<feature type="coiled-coil region" evidence="8">
    <location>
        <begin position="193"/>
        <end position="220"/>
    </location>
</feature>
<keyword evidence="8" id="KW-0175">Coiled coil</keyword>
<dbReference type="Pfam" id="PF21088">
    <property type="entry name" value="MS_channel_1st"/>
    <property type="match status" value="1"/>
</dbReference>
<comment type="similarity">
    <text evidence="2">Belongs to the MscS (TC 1.A.23) family.</text>
</comment>
<evidence type="ECO:0000313" key="13">
    <source>
        <dbReference type="EMBL" id="MBD2848009.1"/>
    </source>
</evidence>
<evidence type="ECO:0000259" key="11">
    <source>
        <dbReference type="Pfam" id="PF21082"/>
    </source>
</evidence>
<dbReference type="Gene3D" id="3.30.70.100">
    <property type="match status" value="1"/>
</dbReference>
<name>A0A927GTN0_9BACL</name>
<comment type="function">
    <text evidence="7">May play a role in resistance to osmotic downshock.</text>
</comment>
<dbReference type="AlphaFoldDB" id="A0A927GTN0"/>
<protein>
    <submittedName>
        <fullName evidence="13">Mechanosensitive ion channel family protein</fullName>
    </submittedName>
</protein>
<dbReference type="RefSeq" id="WP_190921112.1">
    <property type="nucleotide sequence ID" value="NZ_JACXIZ010000049.1"/>
</dbReference>
<keyword evidence="5 9" id="KW-1133">Transmembrane helix</keyword>
<evidence type="ECO:0000313" key="14">
    <source>
        <dbReference type="Proteomes" id="UP000621560"/>
    </source>
</evidence>
<dbReference type="InterPro" id="IPR011066">
    <property type="entry name" value="MscS_channel_C_sf"/>
</dbReference>
<evidence type="ECO:0000256" key="2">
    <source>
        <dbReference type="ARBA" id="ARBA00008017"/>
    </source>
</evidence>
<evidence type="ECO:0000256" key="1">
    <source>
        <dbReference type="ARBA" id="ARBA00004651"/>
    </source>
</evidence>
<evidence type="ECO:0000256" key="6">
    <source>
        <dbReference type="ARBA" id="ARBA00023136"/>
    </source>
</evidence>